<dbReference type="AlphaFoldDB" id="A0A1F7W202"/>
<organism evidence="2 3">
    <name type="scientific">Candidatus Uhrbacteria bacterium RIFOXYB2_FULL_45_11</name>
    <dbReference type="NCBI Taxonomy" id="1802421"/>
    <lineage>
        <taxon>Bacteria</taxon>
        <taxon>Candidatus Uhriibacteriota</taxon>
    </lineage>
</organism>
<dbReference type="Proteomes" id="UP000177331">
    <property type="component" value="Unassembled WGS sequence"/>
</dbReference>
<name>A0A1F7W202_9BACT</name>
<accession>A0A1F7W202</accession>
<reference evidence="2 3" key="1">
    <citation type="journal article" date="2016" name="Nat. Commun.">
        <title>Thousands of microbial genomes shed light on interconnected biogeochemical processes in an aquifer system.</title>
        <authorList>
            <person name="Anantharaman K."/>
            <person name="Brown C.T."/>
            <person name="Hug L.A."/>
            <person name="Sharon I."/>
            <person name="Castelle C.J."/>
            <person name="Probst A.J."/>
            <person name="Thomas B.C."/>
            <person name="Singh A."/>
            <person name="Wilkins M.J."/>
            <person name="Karaoz U."/>
            <person name="Brodie E.L."/>
            <person name="Williams K.H."/>
            <person name="Hubbard S.S."/>
            <person name="Banfield J.F."/>
        </authorList>
    </citation>
    <scope>NUCLEOTIDE SEQUENCE [LARGE SCALE GENOMIC DNA]</scope>
</reference>
<feature type="transmembrane region" description="Helical" evidence="1">
    <location>
        <begin position="48"/>
        <end position="71"/>
    </location>
</feature>
<evidence type="ECO:0000256" key="1">
    <source>
        <dbReference type="SAM" id="Phobius"/>
    </source>
</evidence>
<keyword evidence="1" id="KW-0812">Transmembrane</keyword>
<dbReference type="EMBL" id="MGFD01000063">
    <property type="protein sequence ID" value="OGL96811.1"/>
    <property type="molecule type" value="Genomic_DNA"/>
</dbReference>
<keyword evidence="1" id="KW-0472">Membrane</keyword>
<comment type="caution">
    <text evidence="2">The sequence shown here is derived from an EMBL/GenBank/DDBJ whole genome shotgun (WGS) entry which is preliminary data.</text>
</comment>
<proteinExistence type="predicted"/>
<gene>
    <name evidence="2" type="ORF">A2318_04150</name>
</gene>
<protein>
    <submittedName>
        <fullName evidence="2">Uncharacterized protein</fullName>
    </submittedName>
</protein>
<keyword evidence="1" id="KW-1133">Transmembrane helix</keyword>
<evidence type="ECO:0000313" key="2">
    <source>
        <dbReference type="EMBL" id="OGL96811.1"/>
    </source>
</evidence>
<dbReference type="STRING" id="1802421.A2318_04150"/>
<sequence>MKETSMRTFLLQCVVLMLAQLSAGYLIPVLTFSLFPELPPFAQAIGESLAHILVWCVIGFESLALFSGIFFGKFLLHKYFTEPFVEGLAEGLAQSFCAERTKDPKLAEP</sequence>
<evidence type="ECO:0000313" key="3">
    <source>
        <dbReference type="Proteomes" id="UP000177331"/>
    </source>
</evidence>